<dbReference type="Gene3D" id="3.90.180.10">
    <property type="entry name" value="Medium-chain alcohol dehydrogenases, catalytic domain"/>
    <property type="match status" value="1"/>
</dbReference>
<dbReference type="AlphaFoldDB" id="F4XRE5"/>
<evidence type="ECO:0008006" key="3">
    <source>
        <dbReference type="Google" id="ProtNLM"/>
    </source>
</evidence>
<dbReference type="HOGENOM" id="CLU_2391190_0_0_3"/>
<reference evidence="2" key="1">
    <citation type="journal article" date="2011" name="Proc. Natl. Acad. Sci. U.S.A.">
        <title>Genomic insights into the physiology and ecology of the marine filamentous cyanobacterium Lyngbya majuscula.</title>
        <authorList>
            <person name="Jones A.C."/>
            <person name="Monroe E.A."/>
            <person name="Podell S."/>
            <person name="Hess W.R."/>
            <person name="Klages S."/>
            <person name="Esquenazi E."/>
            <person name="Niessen S."/>
            <person name="Hoover H."/>
            <person name="Rothmann M."/>
            <person name="Lasken R.S."/>
            <person name="Yates J.R.III."/>
            <person name="Reinhardt R."/>
            <person name="Kube M."/>
            <person name="Burkart M.D."/>
            <person name="Allen E.E."/>
            <person name="Dorrestein P.C."/>
            <person name="Gerwick W.H."/>
            <person name="Gerwick L."/>
        </authorList>
    </citation>
    <scope>NUCLEOTIDE SEQUENCE [LARGE SCALE GENOMIC DNA]</scope>
    <source>
        <strain evidence="2">3L</strain>
    </source>
</reference>
<dbReference type="Gene3D" id="3.40.50.720">
    <property type="entry name" value="NAD(P)-binding Rossmann-like Domain"/>
    <property type="match status" value="1"/>
</dbReference>
<accession>F4XRE5</accession>
<organism evidence="1 2">
    <name type="scientific">Moorena producens 3L</name>
    <dbReference type="NCBI Taxonomy" id="489825"/>
    <lineage>
        <taxon>Bacteria</taxon>
        <taxon>Bacillati</taxon>
        <taxon>Cyanobacteriota</taxon>
        <taxon>Cyanophyceae</taxon>
        <taxon>Coleofasciculales</taxon>
        <taxon>Coleofasciculaceae</taxon>
        <taxon>Moorena</taxon>
    </lineage>
</organism>
<dbReference type="Pfam" id="PF13602">
    <property type="entry name" value="ADH_zinc_N_2"/>
    <property type="match status" value="1"/>
</dbReference>
<dbReference type="EMBL" id="GL890898">
    <property type="protein sequence ID" value="EGJ32837.1"/>
    <property type="molecule type" value="Genomic_DNA"/>
</dbReference>
<dbReference type="Proteomes" id="UP000003959">
    <property type="component" value="Unassembled WGS sequence"/>
</dbReference>
<dbReference type="OrthoDB" id="9792162at2"/>
<sequence length="93" mass="10245">ACLTDSGRLLLVLGGLGDMLRAPWVAATSKQRIIAGPAAERSEDVRELLALTAAGRFDPVIDRRFRVEEIVEAHRYVDTGRKRGNVIVEWDAS</sequence>
<feature type="non-terminal residue" evidence="1">
    <location>
        <position position="1"/>
    </location>
</feature>
<evidence type="ECO:0000313" key="1">
    <source>
        <dbReference type="EMBL" id="EGJ32837.1"/>
    </source>
</evidence>
<gene>
    <name evidence="1" type="ORF">LYNGBM3L_75660</name>
</gene>
<dbReference type="eggNOG" id="COG0604">
    <property type="taxonomic scope" value="Bacteria"/>
</dbReference>
<name>F4XRE5_9CYAN</name>
<proteinExistence type="predicted"/>
<dbReference type="RefSeq" id="WP_008183753.1">
    <property type="nucleotide sequence ID" value="NZ_GL890898.1"/>
</dbReference>
<protein>
    <recommendedName>
        <fullName evidence="3">NAD(P)-dependent alcohol dehydrogenase</fullName>
    </recommendedName>
</protein>
<keyword evidence="2" id="KW-1185">Reference proteome</keyword>
<evidence type="ECO:0000313" key="2">
    <source>
        <dbReference type="Proteomes" id="UP000003959"/>
    </source>
</evidence>